<sequence>MTANHSCDKIRSQTHKRSHRSLSSYRAAASFAATRMKKILITGCTRGLGRALVDRFTDMGHVVVGCGRTQADIDSLSRKYGAPHRFDRIDVSDRDAVQQWAAELAGDNFVPDLLINNGGVINQNAALWEVPADEFDNVINVNVKGVANVLRSFIPFMLPFANGVIVNISSGWGRSVSGEVAPYVCSKWAIEGLTKALAAEIPPGMAAIPLNPGVVNTALLQSCYGQVAANYPDANEWSHRAASMLLSLDESQNGQSLTV</sequence>
<reference evidence="4" key="1">
    <citation type="submission" date="2011-02" db="EMBL/GenBank/DDBJ databases">
        <title>The complete genome of Planctomyces brasiliensis DSM 5305.</title>
        <authorList>
            <person name="Lucas S."/>
            <person name="Copeland A."/>
            <person name="Lapidus A."/>
            <person name="Bruce D."/>
            <person name="Goodwin L."/>
            <person name="Pitluck S."/>
            <person name="Kyrpides N."/>
            <person name="Mavromatis K."/>
            <person name="Pagani I."/>
            <person name="Ivanova N."/>
            <person name="Ovchinnikova G."/>
            <person name="Lu M."/>
            <person name="Detter J.C."/>
            <person name="Han C."/>
            <person name="Land M."/>
            <person name="Hauser L."/>
            <person name="Markowitz V."/>
            <person name="Cheng J.-F."/>
            <person name="Hugenholtz P."/>
            <person name="Woyke T."/>
            <person name="Wu D."/>
            <person name="Tindall B."/>
            <person name="Pomrenke H.G."/>
            <person name="Brambilla E."/>
            <person name="Klenk H.-P."/>
            <person name="Eisen J.A."/>
        </authorList>
    </citation>
    <scope>NUCLEOTIDE SEQUENCE [LARGE SCALE GENOMIC DNA]</scope>
    <source>
        <strain evidence="4">ATCC 49424 / DSM 5305 / JCM 21570 / NBRC 103401 / IFAM 1448</strain>
    </source>
</reference>
<dbReference type="InterPro" id="IPR020904">
    <property type="entry name" value="Sc_DH/Rdtase_CS"/>
</dbReference>
<dbReference type="EMBL" id="CP002546">
    <property type="protein sequence ID" value="ADY61252.1"/>
    <property type="molecule type" value="Genomic_DNA"/>
</dbReference>
<feature type="region of interest" description="Disordered" evidence="2">
    <location>
        <begin position="1"/>
        <end position="21"/>
    </location>
</feature>
<evidence type="ECO:0000313" key="4">
    <source>
        <dbReference type="Proteomes" id="UP000006860"/>
    </source>
</evidence>
<accession>F0SQ75</accession>
<dbReference type="GO" id="GO:0005829">
    <property type="term" value="C:cytosol"/>
    <property type="evidence" value="ECO:0007669"/>
    <property type="project" value="TreeGrafter"/>
</dbReference>
<comment type="similarity">
    <text evidence="1">Belongs to the short-chain dehydrogenases/reductases (SDR) family.</text>
</comment>
<evidence type="ECO:0000256" key="1">
    <source>
        <dbReference type="RuleBase" id="RU000363"/>
    </source>
</evidence>
<name>F0SQ75_RUBBR</name>
<proteinExistence type="inferred from homology"/>
<dbReference type="GO" id="GO:0016616">
    <property type="term" value="F:oxidoreductase activity, acting on the CH-OH group of donors, NAD or NADP as acceptor"/>
    <property type="evidence" value="ECO:0007669"/>
    <property type="project" value="TreeGrafter"/>
</dbReference>
<evidence type="ECO:0000313" key="3">
    <source>
        <dbReference type="EMBL" id="ADY61252.1"/>
    </source>
</evidence>
<dbReference type="InterPro" id="IPR053241">
    <property type="entry name" value="NADPH_pterin_aldehyde_rdct"/>
</dbReference>
<evidence type="ECO:0000256" key="2">
    <source>
        <dbReference type="SAM" id="MobiDB-lite"/>
    </source>
</evidence>
<dbReference type="Proteomes" id="UP000006860">
    <property type="component" value="Chromosome"/>
</dbReference>
<dbReference type="AlphaFoldDB" id="F0SQ75"/>
<organism evidence="3 4">
    <name type="scientific">Rubinisphaera brasiliensis (strain ATCC 49424 / DSM 5305 / JCM 21570 / IAM 15109 / NBRC 103401 / IFAM 1448)</name>
    <name type="common">Planctomyces brasiliensis</name>
    <dbReference type="NCBI Taxonomy" id="756272"/>
    <lineage>
        <taxon>Bacteria</taxon>
        <taxon>Pseudomonadati</taxon>
        <taxon>Planctomycetota</taxon>
        <taxon>Planctomycetia</taxon>
        <taxon>Planctomycetales</taxon>
        <taxon>Planctomycetaceae</taxon>
        <taxon>Rubinisphaera</taxon>
    </lineage>
</organism>
<dbReference type="InterPro" id="IPR002347">
    <property type="entry name" value="SDR_fam"/>
</dbReference>
<dbReference type="PANTHER" id="PTHR45267">
    <property type="match status" value="1"/>
</dbReference>
<feature type="compositionally biased region" description="Basic and acidic residues" evidence="2">
    <location>
        <begin position="1"/>
        <end position="11"/>
    </location>
</feature>
<dbReference type="KEGG" id="pbs:Plabr_3655"/>
<dbReference type="PANTHER" id="PTHR45267:SF2">
    <property type="entry name" value="NADPH-DEPENDENT PTERIN ALDEHYDE REDUCTASE"/>
    <property type="match status" value="1"/>
</dbReference>
<dbReference type="PRINTS" id="PR00081">
    <property type="entry name" value="GDHRDH"/>
</dbReference>
<dbReference type="Pfam" id="PF00106">
    <property type="entry name" value="adh_short"/>
    <property type="match status" value="1"/>
</dbReference>
<dbReference type="PROSITE" id="PS00061">
    <property type="entry name" value="ADH_SHORT"/>
    <property type="match status" value="1"/>
</dbReference>
<dbReference type="CDD" id="cd05233">
    <property type="entry name" value="SDR_c"/>
    <property type="match status" value="1"/>
</dbReference>
<protein>
    <submittedName>
        <fullName evidence="3">Short-chain dehydrogenase/reductase SDR</fullName>
    </submittedName>
</protein>
<keyword evidence="4" id="KW-1185">Reference proteome</keyword>
<dbReference type="eggNOG" id="COG1028">
    <property type="taxonomic scope" value="Bacteria"/>
</dbReference>
<gene>
    <name evidence="3" type="ordered locus">Plabr_3655</name>
</gene>
<dbReference type="InterPro" id="IPR036291">
    <property type="entry name" value="NAD(P)-bd_dom_sf"/>
</dbReference>
<dbReference type="SUPFAM" id="SSF51735">
    <property type="entry name" value="NAD(P)-binding Rossmann-fold domains"/>
    <property type="match status" value="1"/>
</dbReference>
<dbReference type="Gene3D" id="3.40.50.720">
    <property type="entry name" value="NAD(P)-binding Rossmann-like Domain"/>
    <property type="match status" value="1"/>
</dbReference>
<dbReference type="STRING" id="756272.Plabr_3655"/>
<dbReference type="HOGENOM" id="CLU_010194_2_10_0"/>
<dbReference type="PRINTS" id="PR00080">
    <property type="entry name" value="SDRFAMILY"/>
</dbReference>